<sequence>MKLQEIVSTLSALDGVIAVAIVDYESGMIMASQINQEGFDLEVFAATGSNIIGAKKRTIAMLDNDDYIHDIVISMTSQYHLLCPCSQQNNNMFIYMVLNRETANLSSCRRTLFQAEKVIVA</sequence>
<dbReference type="OrthoDB" id="8611817at2"/>
<evidence type="ECO:0000313" key="2">
    <source>
        <dbReference type="Proteomes" id="UP000254209"/>
    </source>
</evidence>
<dbReference type="AlphaFoldDB" id="A0A376BL77"/>
<dbReference type="EMBL" id="UFSO01000002">
    <property type="protein sequence ID" value="SSY70385.1"/>
    <property type="molecule type" value="Genomic_DNA"/>
</dbReference>
<dbReference type="SUPFAM" id="SSF103196">
    <property type="entry name" value="Roadblock/LC7 domain"/>
    <property type="match status" value="1"/>
</dbReference>
<name>A0A376BL77_9NEIS</name>
<organism evidence="1 2">
    <name type="scientific">Alysiella crassa</name>
    <dbReference type="NCBI Taxonomy" id="153491"/>
    <lineage>
        <taxon>Bacteria</taxon>
        <taxon>Pseudomonadati</taxon>
        <taxon>Pseudomonadota</taxon>
        <taxon>Betaproteobacteria</taxon>
        <taxon>Neisseriales</taxon>
        <taxon>Neisseriaceae</taxon>
        <taxon>Alysiella</taxon>
    </lineage>
</organism>
<proteinExistence type="predicted"/>
<dbReference type="Gene3D" id="3.30.450.30">
    <property type="entry name" value="Dynein light chain 2a, cytoplasmic"/>
    <property type="match status" value="1"/>
</dbReference>
<evidence type="ECO:0008006" key="3">
    <source>
        <dbReference type="Google" id="ProtNLM"/>
    </source>
</evidence>
<dbReference type="RefSeq" id="WP_034295084.1">
    <property type="nucleotide sequence ID" value="NZ_CP091519.2"/>
</dbReference>
<dbReference type="STRING" id="1120980.GCA_000745955_02276"/>
<reference evidence="1 2" key="1">
    <citation type="submission" date="2018-06" db="EMBL/GenBank/DDBJ databases">
        <authorList>
            <consortium name="Pathogen Informatics"/>
            <person name="Doyle S."/>
        </authorList>
    </citation>
    <scope>NUCLEOTIDE SEQUENCE [LARGE SCALE GENOMIC DNA]</scope>
    <source>
        <strain evidence="1 2">NCTC10283</strain>
    </source>
</reference>
<protein>
    <recommendedName>
        <fullName evidence="3">Roadblock/LC7 domain</fullName>
    </recommendedName>
</protein>
<dbReference type="Proteomes" id="UP000254209">
    <property type="component" value="Unassembled WGS sequence"/>
</dbReference>
<evidence type="ECO:0000313" key="1">
    <source>
        <dbReference type="EMBL" id="SSY70385.1"/>
    </source>
</evidence>
<gene>
    <name evidence="1" type="ORF">NCTC10283_00474</name>
</gene>
<keyword evidence="2" id="KW-1185">Reference proteome</keyword>
<accession>A0A376BL77</accession>